<keyword evidence="10 19" id="KW-0479">Metal-binding</keyword>
<dbReference type="RefSeq" id="WP_182669944.1">
    <property type="nucleotide sequence ID" value="NZ_JACHTE010000008.1"/>
</dbReference>
<keyword evidence="13 19" id="KW-0106">Calcium</keyword>
<keyword evidence="12 20" id="KW-0378">Hydrolase</keyword>
<comment type="catalytic activity">
    <reaction evidence="2 20">
        <text>a 1,2-diacyl-sn-glycero-3-phosphocholine + H2O = a 1-acyl-sn-glycero-3-phosphocholine + a fatty acid + H(+)</text>
        <dbReference type="Rhea" id="RHEA:15801"/>
        <dbReference type="ChEBI" id="CHEBI:15377"/>
        <dbReference type="ChEBI" id="CHEBI:15378"/>
        <dbReference type="ChEBI" id="CHEBI:28868"/>
        <dbReference type="ChEBI" id="CHEBI:57643"/>
        <dbReference type="ChEBI" id="CHEBI:58168"/>
        <dbReference type="EC" id="3.1.1.4"/>
    </reaction>
</comment>
<feature type="active site" description="Proton acceptor" evidence="18">
    <location>
        <position position="254"/>
    </location>
</feature>
<dbReference type="CDD" id="cd00541">
    <property type="entry name" value="OMPLA"/>
    <property type="match status" value="1"/>
</dbReference>
<comment type="similarity">
    <text evidence="3 20">Belongs to the phospholipase A1 family.</text>
</comment>
<comment type="catalytic activity">
    <reaction evidence="1 20">
        <text>a 1,2-diacyl-sn-glycero-3-phosphocholine + H2O = a 2-acyl-sn-glycero-3-phosphocholine + a fatty acid + H(+)</text>
        <dbReference type="Rhea" id="RHEA:18689"/>
        <dbReference type="ChEBI" id="CHEBI:15377"/>
        <dbReference type="ChEBI" id="CHEBI:15378"/>
        <dbReference type="ChEBI" id="CHEBI:28868"/>
        <dbReference type="ChEBI" id="CHEBI:57643"/>
        <dbReference type="ChEBI" id="CHEBI:57875"/>
        <dbReference type="EC" id="3.1.1.32"/>
    </reaction>
</comment>
<dbReference type="PANTHER" id="PTHR40457:SF1">
    <property type="entry name" value="PHOSPHOLIPASE A1"/>
    <property type="match status" value="1"/>
</dbReference>
<dbReference type="PRINTS" id="PR01486">
    <property type="entry name" value="PHPHLIPASEA1"/>
</dbReference>
<sequence>MTPLSRTCFYSPLLAIALPLPAVAQVAGVPAPGASACVSIETDAERLACYDRALGRGSRNAEQADIAAREARAIQDNLAVGEAVVPDATPAASAPSAGSELYPHDDALQQAIANAGQGSLLDSRWELASNSKLGIFNFRAYKPTYLLPVFWTTSVNDTPESPNSANTVTEPIGLQDLEAKFQLSFKMKAWENLIGENGDVWLGYTQSSRWQVYNGDISRPFRETNYEPEVMLVFRNNYEVLGWNGRLAGIGFNHQSNGRADPLSRSWNRVVGQVGFDREDWSLVVRPWWRIDEDAGDDNNPDIEDYVGRGDATLVYVHGGHQFSLTGRHSLRGGDRSHGSLQFDWGFPIHNNLRGHLQVFDGYGESLIDYNHRATYIGLGVSMLEWY</sequence>
<dbReference type="Gene3D" id="2.40.230.10">
    <property type="entry name" value="Phospholipase A1"/>
    <property type="match status" value="1"/>
</dbReference>
<comment type="subcellular location">
    <subcellularLocation>
        <location evidence="20">Cell outer membrane</location>
        <topology evidence="20">Multi-pass membrane protein</topology>
    </subcellularLocation>
    <text evidence="20">One of the very few enzymes located there.</text>
</comment>
<evidence type="ECO:0000313" key="22">
    <source>
        <dbReference type="Proteomes" id="UP000552587"/>
    </source>
</evidence>
<keyword evidence="15 20" id="KW-0443">Lipid metabolism</keyword>
<feature type="chain" id="PRO_5031607382" description="Phospholipase A1" evidence="20">
    <location>
        <begin position="25"/>
        <end position="387"/>
    </location>
</feature>
<dbReference type="Pfam" id="PF02253">
    <property type="entry name" value="PLA1"/>
    <property type="match status" value="1"/>
</dbReference>
<dbReference type="GO" id="GO:0005509">
    <property type="term" value="F:calcium ion binding"/>
    <property type="evidence" value="ECO:0007669"/>
    <property type="project" value="TreeGrafter"/>
</dbReference>
<evidence type="ECO:0000256" key="12">
    <source>
        <dbReference type="ARBA" id="ARBA00022801"/>
    </source>
</evidence>
<evidence type="ECO:0000256" key="15">
    <source>
        <dbReference type="ARBA" id="ARBA00023098"/>
    </source>
</evidence>
<feature type="binding site" description="in dimeric form" evidence="19">
    <location>
        <position position="259"/>
    </location>
    <ligand>
        <name>Ca(2+)</name>
        <dbReference type="ChEBI" id="CHEBI:29108"/>
        <label>1</label>
    </ligand>
</feature>
<keyword evidence="9" id="KW-0812">Transmembrane</keyword>
<dbReference type="GO" id="GO:0009279">
    <property type="term" value="C:cell outer membrane"/>
    <property type="evidence" value="ECO:0007669"/>
    <property type="project" value="UniProtKB-SubCell"/>
</dbReference>
<feature type="binding site" description="in dimeric form" evidence="19">
    <location>
        <position position="264"/>
    </location>
    <ligand>
        <name>Ca(2+)</name>
        <dbReference type="ChEBI" id="CHEBI:29108"/>
        <label>1</label>
    </ligand>
</feature>
<keyword evidence="22" id="KW-1185">Reference proteome</keyword>
<feature type="signal peptide" evidence="20">
    <location>
        <begin position="1"/>
        <end position="24"/>
    </location>
</feature>
<evidence type="ECO:0000256" key="20">
    <source>
        <dbReference type="RuleBase" id="RU366027"/>
    </source>
</evidence>
<evidence type="ECO:0000256" key="11">
    <source>
        <dbReference type="ARBA" id="ARBA00022729"/>
    </source>
</evidence>
<comment type="function">
    <text evidence="20">Hydrolysis of phosphatidylcholine with phospholipase A2 (EC 3.1.1.4) and phospholipase A1 (EC 3.1.1.32) activities.</text>
</comment>
<keyword evidence="17 20" id="KW-0998">Cell outer membrane</keyword>
<dbReference type="Proteomes" id="UP000552587">
    <property type="component" value="Unassembled WGS sequence"/>
</dbReference>
<reference evidence="21 22" key="1">
    <citation type="submission" date="2020-07" db="EMBL/GenBank/DDBJ databases">
        <authorList>
            <person name="Xu S."/>
            <person name="Li A."/>
        </authorList>
    </citation>
    <scope>NUCLEOTIDE SEQUENCE [LARGE SCALE GENOMIC DNA]</scope>
    <source>
        <strain evidence="21 22">SG-8</strain>
    </source>
</reference>
<dbReference type="PANTHER" id="PTHR40457">
    <property type="entry name" value="PHOSPHOLIPASE A1"/>
    <property type="match status" value="1"/>
</dbReference>
<keyword evidence="11 20" id="KW-0732">Signal</keyword>
<dbReference type="EC" id="3.1.1.32" evidence="5 20"/>
<dbReference type="GO" id="GO:0016042">
    <property type="term" value="P:lipid catabolic process"/>
    <property type="evidence" value="ECO:0007669"/>
    <property type="project" value="UniProtKB-KW"/>
</dbReference>
<keyword evidence="16" id="KW-0472">Membrane</keyword>
<evidence type="ECO:0000256" key="9">
    <source>
        <dbReference type="ARBA" id="ARBA00022692"/>
    </source>
</evidence>
<evidence type="ECO:0000256" key="17">
    <source>
        <dbReference type="ARBA" id="ARBA00023237"/>
    </source>
</evidence>
<evidence type="ECO:0000256" key="8">
    <source>
        <dbReference type="ARBA" id="ARBA00022452"/>
    </source>
</evidence>
<name>A0A7W3YFB4_9GAMM</name>
<organism evidence="21 22">
    <name type="scientific">Marilutibacter penaei</name>
    <dbReference type="NCBI Taxonomy" id="2759900"/>
    <lineage>
        <taxon>Bacteria</taxon>
        <taxon>Pseudomonadati</taxon>
        <taxon>Pseudomonadota</taxon>
        <taxon>Gammaproteobacteria</taxon>
        <taxon>Lysobacterales</taxon>
        <taxon>Lysobacteraceae</taxon>
        <taxon>Marilutibacter</taxon>
    </lineage>
</organism>
<evidence type="ECO:0000256" key="14">
    <source>
        <dbReference type="ARBA" id="ARBA00022963"/>
    </source>
</evidence>
<evidence type="ECO:0000256" key="13">
    <source>
        <dbReference type="ARBA" id="ARBA00022837"/>
    </source>
</evidence>
<evidence type="ECO:0000256" key="19">
    <source>
        <dbReference type="PIRSR" id="PIRSR603187-2"/>
    </source>
</evidence>
<evidence type="ECO:0000313" key="21">
    <source>
        <dbReference type="EMBL" id="MBB1089160.1"/>
    </source>
</evidence>
<keyword evidence="14 20" id="KW-0442">Lipid degradation</keyword>
<feature type="binding site" description="in dimeric form" evidence="19">
    <location>
        <position position="218"/>
    </location>
    <ligand>
        <name>Ca(2+)</name>
        <dbReference type="ChEBI" id="CHEBI:29108"/>
        <label>1</label>
    </ligand>
</feature>
<comment type="caution">
    <text evidence="21">The sequence shown here is derived from an EMBL/GenBank/DDBJ whole genome shotgun (WGS) entry which is preliminary data.</text>
</comment>
<dbReference type="GO" id="GO:0004623">
    <property type="term" value="F:phospholipase A2 activity"/>
    <property type="evidence" value="ECO:0007669"/>
    <property type="project" value="UniProtKB-EC"/>
</dbReference>
<keyword evidence="8" id="KW-1134">Transmembrane beta strand</keyword>
<evidence type="ECO:0000256" key="1">
    <source>
        <dbReference type="ARBA" id="ARBA00000111"/>
    </source>
</evidence>
<evidence type="ECO:0000256" key="3">
    <source>
        <dbReference type="ARBA" id="ARBA00010525"/>
    </source>
</evidence>
<dbReference type="EMBL" id="JACHTE010000008">
    <property type="protein sequence ID" value="MBB1089160.1"/>
    <property type="molecule type" value="Genomic_DNA"/>
</dbReference>
<protein>
    <recommendedName>
        <fullName evidence="7 20">Phospholipase A1</fullName>
        <ecNumber evidence="5 20">3.1.1.32</ecNumber>
        <ecNumber evidence="6 20">3.1.1.4</ecNumber>
    </recommendedName>
    <alternativeName>
        <fullName evidence="20">Phosphatidylcholine 1-acylhydrolase</fullName>
    </alternativeName>
</protein>
<evidence type="ECO:0000256" key="7">
    <source>
        <dbReference type="ARBA" id="ARBA00021726"/>
    </source>
</evidence>
<dbReference type="InterPro" id="IPR036541">
    <property type="entry name" value="PLipase_A1_sf"/>
</dbReference>
<dbReference type="AlphaFoldDB" id="A0A7W3YFB4"/>
<evidence type="ECO:0000256" key="16">
    <source>
        <dbReference type="ARBA" id="ARBA00023136"/>
    </source>
</evidence>
<gene>
    <name evidence="21" type="ORF">H4F99_11775</name>
</gene>
<dbReference type="InterPro" id="IPR003187">
    <property type="entry name" value="PLipase_A1"/>
</dbReference>
<dbReference type="SUPFAM" id="SSF56931">
    <property type="entry name" value="Outer membrane phospholipase A (OMPLA)"/>
    <property type="match status" value="1"/>
</dbReference>
<comment type="cofactor">
    <cofactor evidence="20">
        <name>Ca(2+)</name>
        <dbReference type="ChEBI" id="CHEBI:29108"/>
    </cofactor>
    <text evidence="20">Binds 1 Ca(2+) ion per monomer. In the dimeric form the Ca(2+) is bound by different amino acids with binding of each Ca(2+) shared with ligands coming from each monomer. The Ca(2+) ion may have a role in catalysis.</text>
</comment>
<accession>A0A7W3YFB4</accession>
<evidence type="ECO:0000256" key="5">
    <source>
        <dbReference type="ARBA" id="ARBA00013179"/>
    </source>
</evidence>
<evidence type="ECO:0000256" key="2">
    <source>
        <dbReference type="ARBA" id="ARBA00001604"/>
    </source>
</evidence>
<evidence type="ECO:0000256" key="18">
    <source>
        <dbReference type="PIRSR" id="PIRSR603187-1"/>
    </source>
</evidence>
<feature type="active site" description="Nucleophile" evidence="18">
    <location>
        <position position="256"/>
    </location>
</feature>
<dbReference type="EC" id="3.1.1.4" evidence="6 20"/>
<evidence type="ECO:0000256" key="4">
    <source>
        <dbReference type="ARBA" id="ARBA00011702"/>
    </source>
</evidence>
<evidence type="ECO:0000256" key="10">
    <source>
        <dbReference type="ARBA" id="ARBA00022723"/>
    </source>
</evidence>
<proteinExistence type="inferred from homology"/>
<dbReference type="GO" id="GO:0008970">
    <property type="term" value="F:phospholipase A1 activity"/>
    <property type="evidence" value="ECO:0007669"/>
    <property type="project" value="UniProtKB-EC"/>
</dbReference>
<evidence type="ECO:0000256" key="6">
    <source>
        <dbReference type="ARBA" id="ARBA00013278"/>
    </source>
</evidence>
<comment type="subunit">
    <text evidence="4 20">Homodimer; dimerization is reversible, and the dimeric form is the active one.</text>
</comment>